<proteinExistence type="predicted"/>
<dbReference type="AlphaFoldDB" id="A0A914Y4W3"/>
<organism evidence="2 3">
    <name type="scientific">Panagrolaimus superbus</name>
    <dbReference type="NCBI Taxonomy" id="310955"/>
    <lineage>
        <taxon>Eukaryota</taxon>
        <taxon>Metazoa</taxon>
        <taxon>Ecdysozoa</taxon>
        <taxon>Nematoda</taxon>
        <taxon>Chromadorea</taxon>
        <taxon>Rhabditida</taxon>
        <taxon>Tylenchina</taxon>
        <taxon>Panagrolaimomorpha</taxon>
        <taxon>Panagrolaimoidea</taxon>
        <taxon>Panagrolaimidae</taxon>
        <taxon>Panagrolaimus</taxon>
    </lineage>
</organism>
<dbReference type="Pfam" id="PF18014">
    <property type="entry name" value="Acetyltransf_18"/>
    <property type="match status" value="1"/>
</dbReference>
<evidence type="ECO:0000313" key="3">
    <source>
        <dbReference type="WBParaSite" id="PSU_v2.g13813.t1"/>
    </source>
</evidence>
<dbReference type="InterPro" id="IPR041496">
    <property type="entry name" value="YitH/HolE_GNAT"/>
</dbReference>
<dbReference type="Proteomes" id="UP000887577">
    <property type="component" value="Unplaced"/>
</dbReference>
<name>A0A914Y4W3_9BILA</name>
<reference evidence="3" key="1">
    <citation type="submission" date="2022-11" db="UniProtKB">
        <authorList>
            <consortium name="WormBaseParasite"/>
        </authorList>
    </citation>
    <scope>IDENTIFICATION</scope>
</reference>
<evidence type="ECO:0000313" key="2">
    <source>
        <dbReference type="Proteomes" id="UP000887577"/>
    </source>
</evidence>
<feature type="domain" description="YitH/HolE acetyltransferase (GNAT)" evidence="1">
    <location>
        <begin position="100"/>
        <end position="209"/>
    </location>
</feature>
<dbReference type="InterPro" id="IPR016181">
    <property type="entry name" value="Acyl_CoA_acyltransferase"/>
</dbReference>
<sequence>MFFVLSEFRGIGLGWKLFEEVLKDAKFKNNNWALNGVPQMTKKYADKFGFDKYPKWQIGSFEAAVTDIDSERLKTDSNIKAISAEKVDFEKFIEYDTVMTGGIRRDGFIQKWLDSKNAFSQFALNSTNDKIVGVCNIRVGFEKQLVIGPFYADTKTIAESLLKEVLKGIPNLRQYRKIFLFPASTNQDAKDIFQKLADGKIQEYDAMYGQFTNHIIQVDASKIYSITEYAMSYC</sequence>
<dbReference type="SUPFAM" id="SSF55729">
    <property type="entry name" value="Acyl-CoA N-acyltransferases (Nat)"/>
    <property type="match status" value="1"/>
</dbReference>
<keyword evidence="2" id="KW-1185">Reference proteome</keyword>
<dbReference type="PANTHER" id="PTHR47408:SF1">
    <property type="entry name" value="N-ACETYLTRANSFERASE DOMAIN-CONTAINING PROTEIN"/>
    <property type="match status" value="1"/>
</dbReference>
<dbReference type="WBParaSite" id="PSU_v2.g13813.t1">
    <property type="protein sequence ID" value="PSU_v2.g13813.t1"/>
    <property type="gene ID" value="PSU_v2.g13813"/>
</dbReference>
<dbReference type="CDD" id="cd04301">
    <property type="entry name" value="NAT_SF"/>
    <property type="match status" value="1"/>
</dbReference>
<dbReference type="PANTHER" id="PTHR47408">
    <property type="entry name" value="PROTEIN CBG01304-RELATED"/>
    <property type="match status" value="1"/>
</dbReference>
<evidence type="ECO:0000259" key="1">
    <source>
        <dbReference type="Pfam" id="PF18014"/>
    </source>
</evidence>
<protein>
    <submittedName>
        <fullName evidence="3">YitH acetyltransferase (GNAT) domain-containing protein</fullName>
    </submittedName>
</protein>
<accession>A0A914Y4W3</accession>
<dbReference type="Gene3D" id="3.40.630.90">
    <property type="match status" value="1"/>
</dbReference>